<keyword evidence="14" id="KW-1185">Reference proteome</keyword>
<keyword evidence="3 8" id="KW-1134">Transmembrane beta strand</keyword>
<dbReference type="InterPro" id="IPR023996">
    <property type="entry name" value="TonB-dep_OMP_SusC/RagA"/>
</dbReference>
<dbReference type="SUPFAM" id="SSF49464">
    <property type="entry name" value="Carboxypeptidase regulatory domain-like"/>
    <property type="match status" value="1"/>
</dbReference>
<evidence type="ECO:0000256" key="5">
    <source>
        <dbReference type="ARBA" id="ARBA00023077"/>
    </source>
</evidence>
<dbReference type="InterPro" id="IPR023997">
    <property type="entry name" value="TonB-dep_OMP_SusC/RagA_CS"/>
</dbReference>
<keyword evidence="10" id="KW-0732">Signal</keyword>
<sequence length="1067" mass="120074">MQTNYQTSKRRLSWTFLMLLLFSVMRVQAQEQITGHVKDSRGLPLPDVSIVQDGEGIGTKTDESGKFLLKLPKLGVKLIFRSIGYKNYELVVTNSNNLEVVMEDDIAGLDEVMVTAYGTSKKSSFTGSATVIDAKQLENVNTSNVAQGLQGLSAGVQVTNTSGRPGANPTINIRGIGSLTAEMAPLYVVDGVPSDVNLNAYSPSDIESITVMKDAAATSLYGSRAANGVIMITTKRGASGKARVNARAAWTTSDFAVKFPERVSPAKQWELAWEGLYNDARDFDGKSDEEAREYASNRVPSVFWNTTPLYDANGNLIRNYRSGWNMDYPVGLDGKIKPEAQRLWDFDLFDEAFNYRLKQDYGVDFSGAMGENNTYYASFSYLNDKGVHISDGFKRYTGRVALNSKINDWFSMSNSIMFMNSADVNGGFDARVFRVMPTEYSAYLWDYETNSYAISPFTGKPQLDEGVANGRAWWPRWSAYGALTEAKNSQTDNLQTVSALTFRLLDGLSLKTTYSFQLIDNFYSMWKSPERENQLLPSEGYVQRDNYRSYSHTVNNVLTYDKTFNNLHHINVLAGQEIYSYTTSGSGVTRSGLALPYFKEISLASNDPTAWSTFGRYGLASFFGKAEYDFDNRFYISSSIRTDGSSRFHPDHRWGQFYSLGASWRISEESFMENTQDWLQNLKLKASYGEVGNDRVGNYYAYQALYGPTSYVGTVGVRLNQLENENIKWETNIQTNIGFEFSVFNKLSGSVEYFTRKSQDLLLNRPLAPSLGMDAILTNIGDVQNKGWEVDLNYSAVRTKDFDWNVSLNATSYKNIITSLPSKEEQYSQGVAIFKWKEGGSRYDIYAPSFAGVNPDNGHNQWWKYEFDGNGNIIGQEKTENYNEVNVNEQRINQGSVLPDVFGAFTNNFRYKSLDLSFMLYYSFGGKLYDYNYSESNVLRENFAAYDNLDRRWQKPGDVTDIAKIYTYRTFDAFANARYSDQYIFTNNFVRLKNVMLGYNLPQSLVSKWGLSALRIYFRGDNLLTFGSAKGRGTDPENYGNGLVGVVDASSGVPALRSYSLGLNVSF</sequence>
<evidence type="ECO:0000256" key="6">
    <source>
        <dbReference type="ARBA" id="ARBA00023136"/>
    </source>
</evidence>
<keyword evidence="6 8" id="KW-0472">Membrane</keyword>
<comment type="subcellular location">
    <subcellularLocation>
        <location evidence="1 8">Cell outer membrane</location>
        <topology evidence="1 8">Multi-pass membrane protein</topology>
    </subcellularLocation>
</comment>
<evidence type="ECO:0000259" key="11">
    <source>
        <dbReference type="Pfam" id="PF00593"/>
    </source>
</evidence>
<dbReference type="InterPro" id="IPR008969">
    <property type="entry name" value="CarboxyPept-like_regulatory"/>
</dbReference>
<comment type="caution">
    <text evidence="13">The sequence shown here is derived from an EMBL/GenBank/DDBJ whole genome shotgun (WGS) entry which is preliminary data.</text>
</comment>
<keyword evidence="5 9" id="KW-0798">TonB box</keyword>
<evidence type="ECO:0000259" key="12">
    <source>
        <dbReference type="Pfam" id="PF07715"/>
    </source>
</evidence>
<dbReference type="RefSeq" id="WP_130854829.1">
    <property type="nucleotide sequence ID" value="NZ_JBHLWO010000001.1"/>
</dbReference>
<dbReference type="Proteomes" id="UP001589774">
    <property type="component" value="Unassembled WGS sequence"/>
</dbReference>
<dbReference type="Pfam" id="PF00593">
    <property type="entry name" value="TonB_dep_Rec_b-barrel"/>
    <property type="match status" value="1"/>
</dbReference>
<dbReference type="PROSITE" id="PS52016">
    <property type="entry name" value="TONB_DEPENDENT_REC_3"/>
    <property type="match status" value="1"/>
</dbReference>
<dbReference type="Gene3D" id="2.60.40.1120">
    <property type="entry name" value="Carboxypeptidase-like, regulatory domain"/>
    <property type="match status" value="1"/>
</dbReference>
<proteinExistence type="inferred from homology"/>
<name>A0ABV6HE07_9SPHI</name>
<evidence type="ECO:0000256" key="9">
    <source>
        <dbReference type="RuleBase" id="RU003357"/>
    </source>
</evidence>
<evidence type="ECO:0000256" key="8">
    <source>
        <dbReference type="PROSITE-ProRule" id="PRU01360"/>
    </source>
</evidence>
<dbReference type="EMBL" id="JBHLWO010000001">
    <property type="protein sequence ID" value="MFC0317119.1"/>
    <property type="molecule type" value="Genomic_DNA"/>
</dbReference>
<dbReference type="Gene3D" id="2.170.130.10">
    <property type="entry name" value="TonB-dependent receptor, plug domain"/>
    <property type="match status" value="1"/>
</dbReference>
<dbReference type="Pfam" id="PF13715">
    <property type="entry name" value="CarbopepD_reg_2"/>
    <property type="match status" value="1"/>
</dbReference>
<keyword evidence="2 8" id="KW-0813">Transport</keyword>
<feature type="chain" id="PRO_5047380653" evidence="10">
    <location>
        <begin position="30"/>
        <end position="1067"/>
    </location>
</feature>
<evidence type="ECO:0000256" key="3">
    <source>
        <dbReference type="ARBA" id="ARBA00022452"/>
    </source>
</evidence>
<dbReference type="InterPro" id="IPR037066">
    <property type="entry name" value="Plug_dom_sf"/>
</dbReference>
<dbReference type="Pfam" id="PF07715">
    <property type="entry name" value="Plug"/>
    <property type="match status" value="1"/>
</dbReference>
<dbReference type="InterPro" id="IPR039426">
    <property type="entry name" value="TonB-dep_rcpt-like"/>
</dbReference>
<evidence type="ECO:0000256" key="7">
    <source>
        <dbReference type="ARBA" id="ARBA00023237"/>
    </source>
</evidence>
<organism evidence="13 14">
    <name type="scientific">Olivibacter oleidegradans</name>
    <dbReference type="NCBI Taxonomy" id="760123"/>
    <lineage>
        <taxon>Bacteria</taxon>
        <taxon>Pseudomonadati</taxon>
        <taxon>Bacteroidota</taxon>
        <taxon>Sphingobacteriia</taxon>
        <taxon>Sphingobacteriales</taxon>
        <taxon>Sphingobacteriaceae</taxon>
        <taxon>Olivibacter</taxon>
    </lineage>
</organism>
<gene>
    <name evidence="13" type="ORF">ACFFI0_02315</name>
</gene>
<evidence type="ECO:0000256" key="10">
    <source>
        <dbReference type="SAM" id="SignalP"/>
    </source>
</evidence>
<keyword evidence="7 8" id="KW-0998">Cell outer membrane</keyword>
<evidence type="ECO:0000313" key="13">
    <source>
        <dbReference type="EMBL" id="MFC0317119.1"/>
    </source>
</evidence>
<evidence type="ECO:0000256" key="2">
    <source>
        <dbReference type="ARBA" id="ARBA00022448"/>
    </source>
</evidence>
<dbReference type="InterPro" id="IPR012910">
    <property type="entry name" value="Plug_dom"/>
</dbReference>
<keyword evidence="4 8" id="KW-0812">Transmembrane</keyword>
<accession>A0ABV6HE07</accession>
<evidence type="ECO:0000256" key="1">
    <source>
        <dbReference type="ARBA" id="ARBA00004571"/>
    </source>
</evidence>
<evidence type="ECO:0000313" key="14">
    <source>
        <dbReference type="Proteomes" id="UP001589774"/>
    </source>
</evidence>
<reference evidence="13 14" key="1">
    <citation type="submission" date="2024-09" db="EMBL/GenBank/DDBJ databases">
        <authorList>
            <person name="Sun Q."/>
            <person name="Mori K."/>
        </authorList>
    </citation>
    <scope>NUCLEOTIDE SEQUENCE [LARGE SCALE GENOMIC DNA]</scope>
    <source>
        <strain evidence="13 14">CCM 7765</strain>
    </source>
</reference>
<comment type="similarity">
    <text evidence="8 9">Belongs to the TonB-dependent receptor family.</text>
</comment>
<dbReference type="NCBIfam" id="TIGR04056">
    <property type="entry name" value="OMP_RagA_SusC"/>
    <property type="match status" value="1"/>
</dbReference>
<dbReference type="SUPFAM" id="SSF56935">
    <property type="entry name" value="Porins"/>
    <property type="match status" value="1"/>
</dbReference>
<feature type="domain" description="TonB-dependent receptor plug" evidence="12">
    <location>
        <begin position="122"/>
        <end position="229"/>
    </location>
</feature>
<dbReference type="NCBIfam" id="TIGR04057">
    <property type="entry name" value="SusC_RagA_signa"/>
    <property type="match status" value="1"/>
</dbReference>
<dbReference type="InterPro" id="IPR036942">
    <property type="entry name" value="Beta-barrel_TonB_sf"/>
</dbReference>
<dbReference type="Gene3D" id="2.40.170.20">
    <property type="entry name" value="TonB-dependent receptor, beta-barrel domain"/>
    <property type="match status" value="1"/>
</dbReference>
<protein>
    <submittedName>
        <fullName evidence="13">SusC/RagA family TonB-linked outer membrane protein</fullName>
    </submittedName>
</protein>
<feature type="signal peptide" evidence="10">
    <location>
        <begin position="1"/>
        <end position="29"/>
    </location>
</feature>
<feature type="domain" description="TonB-dependent receptor-like beta-barrel" evidence="11">
    <location>
        <begin position="452"/>
        <end position="814"/>
    </location>
</feature>
<dbReference type="InterPro" id="IPR000531">
    <property type="entry name" value="Beta-barrel_TonB"/>
</dbReference>
<evidence type="ECO:0000256" key="4">
    <source>
        <dbReference type="ARBA" id="ARBA00022692"/>
    </source>
</evidence>